<organism evidence="2 3">
    <name type="scientific">Brachyspira hampsonii</name>
    <dbReference type="NCBI Taxonomy" id="1287055"/>
    <lineage>
        <taxon>Bacteria</taxon>
        <taxon>Pseudomonadati</taxon>
        <taxon>Spirochaetota</taxon>
        <taxon>Spirochaetia</taxon>
        <taxon>Brachyspirales</taxon>
        <taxon>Brachyspiraceae</taxon>
        <taxon>Brachyspira</taxon>
    </lineage>
</organism>
<dbReference type="AlphaFoldDB" id="A0A1E5NGP5"/>
<feature type="domain" description="ATPase AAA-type core" evidence="1">
    <location>
        <begin position="51"/>
        <end position="345"/>
    </location>
</feature>
<dbReference type="GO" id="GO:0016887">
    <property type="term" value="F:ATP hydrolysis activity"/>
    <property type="evidence" value="ECO:0007669"/>
    <property type="project" value="InterPro"/>
</dbReference>
<dbReference type="InterPro" id="IPR027417">
    <property type="entry name" value="P-loop_NTPase"/>
</dbReference>
<dbReference type="RefSeq" id="WP_069725867.1">
    <property type="nucleotide sequence ID" value="NZ_MDCO01000006.1"/>
</dbReference>
<gene>
    <name evidence="2" type="ORF">BFL38_13525</name>
</gene>
<dbReference type="Proteomes" id="UP000095247">
    <property type="component" value="Unassembled WGS sequence"/>
</dbReference>
<evidence type="ECO:0000259" key="1">
    <source>
        <dbReference type="Pfam" id="PF13304"/>
    </source>
</evidence>
<evidence type="ECO:0000313" key="2">
    <source>
        <dbReference type="EMBL" id="OEJ15313.1"/>
    </source>
</evidence>
<dbReference type="InterPro" id="IPR003959">
    <property type="entry name" value="ATPase_AAA_core"/>
</dbReference>
<dbReference type="Pfam" id="PF13304">
    <property type="entry name" value="AAA_21"/>
    <property type="match status" value="1"/>
</dbReference>
<dbReference type="EMBL" id="MDCO01000006">
    <property type="protein sequence ID" value="OEJ15313.1"/>
    <property type="molecule type" value="Genomic_DNA"/>
</dbReference>
<name>A0A1E5NGP5_9SPIR</name>
<sequence length="404" mass="47426">MIKKIIISNYISFYDETVLDLSVDVNAAKTNECRFIKKINNDEYISKLCLLYGYNGSGKSNLINALKYILYSNNGYITSSDDSIKKLLDPNMIYGKNDKSRFCLEFYSNDECILYLYELILDNQNKKIYSEKLLKNNNIIVFERELNSIKEGIFHYNKYIPDTNTFLSFINEEKIDEYREEVNYYLSLFKNLCFLFPFTNEADFSSYAIVEAFEYFNKYNIWDIYKKLLSLIDIDDLSIENAVSRNEFSFIIDNKRLVTKHDNYTNDFDEVESEGSKVYAINLIYILVSLINGTLSIVDEFNGIQSELLEFIINLFGNNFFNGIKDIEADTSQLILSTHDSSLMSINGTMLYNYFIINKENNISSIYRIDYLSKKNNNLNINNLEKEYRKNRFGLPKKEINIFN</sequence>
<dbReference type="SUPFAM" id="SSF52540">
    <property type="entry name" value="P-loop containing nucleoside triphosphate hydrolases"/>
    <property type="match status" value="1"/>
</dbReference>
<dbReference type="Gene3D" id="3.40.50.300">
    <property type="entry name" value="P-loop containing nucleotide triphosphate hydrolases"/>
    <property type="match status" value="1"/>
</dbReference>
<comment type="caution">
    <text evidence="2">The sequence shown here is derived from an EMBL/GenBank/DDBJ whole genome shotgun (WGS) entry which is preliminary data.</text>
</comment>
<reference evidence="2 3" key="1">
    <citation type="submission" date="2016-08" db="EMBL/GenBank/DDBJ databases">
        <title>Characterization and recognition of Brachyspira hampsonii sp. nov., a novel intestinal spirochete that is pathogenic to pigs.</title>
        <authorList>
            <person name="Mirajkar N."/>
            <person name="La T."/>
            <person name="Phillips N."/>
            <person name="Hampson D."/>
            <person name="Gebhart C."/>
        </authorList>
    </citation>
    <scope>NUCLEOTIDE SEQUENCE [LARGE SCALE GENOMIC DNA]</scope>
    <source>
        <strain evidence="2 3">P280/1</strain>
    </source>
</reference>
<evidence type="ECO:0000313" key="3">
    <source>
        <dbReference type="Proteomes" id="UP000095247"/>
    </source>
</evidence>
<proteinExistence type="predicted"/>
<accession>A0A1E5NGP5</accession>
<dbReference type="GO" id="GO:0005524">
    <property type="term" value="F:ATP binding"/>
    <property type="evidence" value="ECO:0007669"/>
    <property type="project" value="InterPro"/>
</dbReference>
<protein>
    <submittedName>
        <fullName evidence="2">Abortive infection protein</fullName>
    </submittedName>
</protein>